<dbReference type="RefSeq" id="WP_152096895.1">
    <property type="nucleotide sequence ID" value="NZ_AP021861.1"/>
</dbReference>
<dbReference type="AlphaFoldDB" id="A0A5K7X769"/>
<organism evidence="1 2">
    <name type="scientific">Lacipirellula parvula</name>
    <dbReference type="NCBI Taxonomy" id="2650471"/>
    <lineage>
        <taxon>Bacteria</taxon>
        <taxon>Pseudomonadati</taxon>
        <taxon>Planctomycetota</taxon>
        <taxon>Planctomycetia</taxon>
        <taxon>Pirellulales</taxon>
        <taxon>Lacipirellulaceae</taxon>
        <taxon>Lacipirellula</taxon>
    </lineage>
</organism>
<protein>
    <submittedName>
        <fullName evidence="1">Uncharacterized protein</fullName>
    </submittedName>
</protein>
<gene>
    <name evidence="1" type="ORF">PLANPX_0183</name>
</gene>
<sequence>MNARWHPQRLLRFSMGTLLFAMLAACIGFGSYAAGRSAGERQRYDETFLVKTYPVADLASQEPDQAARQRLLDELSSHLQTTVAPESWDEDYANGRNGEVHVLANASLAIHQSGAAHDQIEVALNKFRDDHMSEQLAHAISLIESQAVSENAEPVVLLSFGSDPTLASAAVATCFDSFVPRLTNVWGTPRFVGSCDKRGFPSWSLGQSIAQWSQTNGDVYIAVQDAPGEGRVLLGGWRRRE</sequence>
<dbReference type="PROSITE" id="PS51257">
    <property type="entry name" value="PROKAR_LIPOPROTEIN"/>
    <property type="match status" value="1"/>
</dbReference>
<dbReference type="EMBL" id="AP021861">
    <property type="protein sequence ID" value="BBO30571.1"/>
    <property type="molecule type" value="Genomic_DNA"/>
</dbReference>
<evidence type="ECO:0000313" key="1">
    <source>
        <dbReference type="EMBL" id="BBO30571.1"/>
    </source>
</evidence>
<evidence type="ECO:0000313" key="2">
    <source>
        <dbReference type="Proteomes" id="UP000326837"/>
    </source>
</evidence>
<proteinExistence type="predicted"/>
<name>A0A5K7X769_9BACT</name>
<reference evidence="2" key="1">
    <citation type="submission" date="2019-10" db="EMBL/GenBank/DDBJ databases">
        <title>Lacipirellula parvula gen. nov., sp. nov., representing a lineage of planctomycetes widespread in freshwater anoxic habitats, and description of the family Lacipirellulaceae.</title>
        <authorList>
            <person name="Dedysh S.N."/>
            <person name="Kulichevskaya I.S."/>
            <person name="Beletsky A.V."/>
            <person name="Rakitin A.L."/>
            <person name="Mardanov A.V."/>
            <person name="Ivanova A.A."/>
            <person name="Saltykova V.X."/>
            <person name="Rijpstra W.I.C."/>
            <person name="Sinninghe Damste J.S."/>
            <person name="Ravin N.V."/>
        </authorList>
    </citation>
    <scope>NUCLEOTIDE SEQUENCE [LARGE SCALE GENOMIC DNA]</scope>
    <source>
        <strain evidence="2">PX69</strain>
    </source>
</reference>
<dbReference type="Proteomes" id="UP000326837">
    <property type="component" value="Chromosome"/>
</dbReference>
<keyword evidence="2" id="KW-1185">Reference proteome</keyword>
<dbReference type="KEGG" id="lpav:PLANPX_0183"/>
<accession>A0A5K7X769</accession>